<proteinExistence type="predicted"/>
<evidence type="ECO:0000256" key="1">
    <source>
        <dbReference type="SAM" id="Coils"/>
    </source>
</evidence>
<dbReference type="GeneID" id="92095266"/>
<reference evidence="3 4" key="1">
    <citation type="submission" date="2023-01" db="EMBL/GenBank/DDBJ databases">
        <title>Analysis of 21 Apiospora genomes using comparative genomics revels a genus with tremendous synthesis potential of carbohydrate active enzymes and secondary metabolites.</title>
        <authorList>
            <person name="Sorensen T."/>
        </authorList>
    </citation>
    <scope>NUCLEOTIDE SEQUENCE [LARGE SCALE GENOMIC DNA]</scope>
    <source>
        <strain evidence="3 4">CBS 135458</strain>
    </source>
</reference>
<gene>
    <name evidence="3" type="ORF">PG994_010794</name>
</gene>
<keyword evidence="1" id="KW-0175">Coiled coil</keyword>
<accession>A0ABR1TQY4</accession>
<comment type="caution">
    <text evidence="3">The sequence shown here is derived from an EMBL/GenBank/DDBJ whole genome shotgun (WGS) entry which is preliminary data.</text>
</comment>
<dbReference type="EMBL" id="JAQQWL010000011">
    <property type="protein sequence ID" value="KAK8049064.1"/>
    <property type="molecule type" value="Genomic_DNA"/>
</dbReference>
<dbReference type="RefSeq" id="XP_066711313.1">
    <property type="nucleotide sequence ID" value="XM_066862203.1"/>
</dbReference>
<keyword evidence="4" id="KW-1185">Reference proteome</keyword>
<evidence type="ECO:0000256" key="2">
    <source>
        <dbReference type="SAM" id="MobiDB-lite"/>
    </source>
</evidence>
<organism evidence="3 4">
    <name type="scientific">Apiospora phragmitis</name>
    <dbReference type="NCBI Taxonomy" id="2905665"/>
    <lineage>
        <taxon>Eukaryota</taxon>
        <taxon>Fungi</taxon>
        <taxon>Dikarya</taxon>
        <taxon>Ascomycota</taxon>
        <taxon>Pezizomycotina</taxon>
        <taxon>Sordariomycetes</taxon>
        <taxon>Xylariomycetidae</taxon>
        <taxon>Amphisphaeriales</taxon>
        <taxon>Apiosporaceae</taxon>
        <taxon>Apiospora</taxon>
    </lineage>
</organism>
<feature type="region of interest" description="Disordered" evidence="2">
    <location>
        <begin position="1"/>
        <end position="26"/>
    </location>
</feature>
<name>A0ABR1TQY4_9PEZI</name>
<dbReference type="SUPFAM" id="SSF57997">
    <property type="entry name" value="Tropomyosin"/>
    <property type="match status" value="1"/>
</dbReference>
<evidence type="ECO:0000313" key="3">
    <source>
        <dbReference type="EMBL" id="KAK8049064.1"/>
    </source>
</evidence>
<feature type="coiled-coil region" evidence="1">
    <location>
        <begin position="162"/>
        <end position="189"/>
    </location>
</feature>
<dbReference type="Proteomes" id="UP001480595">
    <property type="component" value="Unassembled WGS sequence"/>
</dbReference>
<sequence length="290" mass="32489">MASLNKGKAGGRLDRVRKATGSSAKSGKLAGLISFGQSQQINALQGKSNLSDSKIHALEDSLQKQKEALSNVVALATKRQEDAMFRLDAFESQTGDVEKRQKELAQALDDNFSAMSRDFERLRNTLEDHRYTWDAEGATNRKAIENMKLDSEEQHQASRMNIQQVQVQCQDMQDTLQALKADIADARLHGGKLHTTKLPKSLQTDQDLTEATCPAAGIPTPGEATNAPDYIKRPPKAIRRFLRQFDRHQDAYDNQKPMNEEDFLWGFMGNCTPWWPNSCKKRLLSAALNT</sequence>
<evidence type="ECO:0000313" key="4">
    <source>
        <dbReference type="Proteomes" id="UP001480595"/>
    </source>
</evidence>
<protein>
    <submittedName>
        <fullName evidence="3">Uncharacterized protein</fullName>
    </submittedName>
</protein>